<evidence type="ECO:0000256" key="1">
    <source>
        <dbReference type="ARBA" id="ARBA00008861"/>
    </source>
</evidence>
<keyword evidence="2" id="KW-0808">Transferase</keyword>
<dbReference type="InterPro" id="IPR013024">
    <property type="entry name" value="GGCT-like"/>
</dbReference>
<dbReference type="Gene3D" id="3.10.490.10">
    <property type="entry name" value="Gamma-glutamyl cyclotransferase-like"/>
    <property type="match status" value="1"/>
</dbReference>
<dbReference type="Pfam" id="PF06094">
    <property type="entry name" value="GGACT"/>
    <property type="match status" value="1"/>
</dbReference>
<dbReference type="GeneID" id="38787030"/>
<dbReference type="InterPro" id="IPR045038">
    <property type="entry name" value="AIG2-like"/>
</dbReference>
<evidence type="ECO:0000256" key="3">
    <source>
        <dbReference type="ARBA" id="ARBA00030602"/>
    </source>
</evidence>
<evidence type="ECO:0000313" key="5">
    <source>
        <dbReference type="EMBL" id="GBE90113.1"/>
    </source>
</evidence>
<evidence type="ECO:0000313" key="6">
    <source>
        <dbReference type="Proteomes" id="UP000287166"/>
    </source>
</evidence>
<dbReference type="RefSeq" id="XP_027621026.1">
    <property type="nucleotide sequence ID" value="XM_027765225.1"/>
</dbReference>
<accession>A0A401H6V6</accession>
<dbReference type="SUPFAM" id="SSF110857">
    <property type="entry name" value="Gamma-glutamyl cyclotransferase-like"/>
    <property type="match status" value="1"/>
</dbReference>
<dbReference type="InParanoid" id="A0A401H6V6"/>
<dbReference type="InterPro" id="IPR036568">
    <property type="entry name" value="GGCT-like_sf"/>
</dbReference>
<evidence type="ECO:0000256" key="2">
    <source>
        <dbReference type="ARBA" id="ARBA00022679"/>
    </source>
</evidence>
<proteinExistence type="inferred from homology"/>
<evidence type="ECO:0000259" key="4">
    <source>
        <dbReference type="Pfam" id="PF06094"/>
    </source>
</evidence>
<keyword evidence="6" id="KW-1185">Reference proteome</keyword>
<sequence length="230" mass="25802">MSDLLTMSETVSAFFYGTLLHPSILRRVIGHDGAQLEICPALLLEHTRHKIKYADYPGVIPYTKSRTLFSRELTPEERTVRGTVVTGLKLHDIDLLDIFEGREYTRQSISVHPLGSFTSLESAAAYSAVPMTSPLLPPLDALPGPLSAQTYIWARPLTELTPELWEYADFVRDNAWKWVGDGSRNNADYAEVDRRRAMNGNIVSTETVSTDSEDHRKTVMETFDEGTVQA</sequence>
<comment type="caution">
    <text evidence="5">The sequence shown here is derived from an EMBL/GenBank/DDBJ whole genome shotgun (WGS) entry which is preliminary data.</text>
</comment>
<dbReference type="STRING" id="139825.A0A401H6V6"/>
<dbReference type="CDD" id="cd06661">
    <property type="entry name" value="GGCT_like"/>
    <property type="match status" value="1"/>
</dbReference>
<gene>
    <name evidence="5" type="ORF">SCP_1801370</name>
</gene>
<dbReference type="GO" id="GO:0016740">
    <property type="term" value="F:transferase activity"/>
    <property type="evidence" value="ECO:0007669"/>
    <property type="project" value="UniProtKB-KW"/>
</dbReference>
<comment type="similarity">
    <text evidence="1">Belongs to the gamma-glutamylcyclotransferase family.</text>
</comment>
<feature type="domain" description="Gamma-glutamylcyclotransferase AIG2-like" evidence="4">
    <location>
        <begin position="14"/>
        <end position="114"/>
    </location>
</feature>
<dbReference type="PANTHER" id="PTHR31544">
    <property type="entry name" value="AIG2-LIKE PROTEIN D"/>
    <property type="match status" value="1"/>
</dbReference>
<reference evidence="5 6" key="1">
    <citation type="journal article" date="2018" name="Sci. Rep.">
        <title>Genome sequence of the cauliflower mushroom Sparassis crispa (Hanabiratake) and its association with beneficial usage.</title>
        <authorList>
            <person name="Kiyama R."/>
            <person name="Furutani Y."/>
            <person name="Kawaguchi K."/>
            <person name="Nakanishi T."/>
        </authorList>
    </citation>
    <scope>NUCLEOTIDE SEQUENCE [LARGE SCALE GENOMIC DNA]</scope>
</reference>
<name>A0A401H6V6_9APHY</name>
<dbReference type="Proteomes" id="UP000287166">
    <property type="component" value="Unassembled WGS sequence"/>
</dbReference>
<dbReference type="EMBL" id="BFAD01000018">
    <property type="protein sequence ID" value="GBE90113.1"/>
    <property type="molecule type" value="Genomic_DNA"/>
</dbReference>
<dbReference type="OrthoDB" id="1044435at2759"/>
<dbReference type="PANTHER" id="PTHR31544:SF2">
    <property type="entry name" value="AIG2-LIKE PROTEIN D"/>
    <property type="match status" value="1"/>
</dbReference>
<organism evidence="5 6">
    <name type="scientific">Sparassis crispa</name>
    <dbReference type="NCBI Taxonomy" id="139825"/>
    <lineage>
        <taxon>Eukaryota</taxon>
        <taxon>Fungi</taxon>
        <taxon>Dikarya</taxon>
        <taxon>Basidiomycota</taxon>
        <taxon>Agaricomycotina</taxon>
        <taxon>Agaricomycetes</taxon>
        <taxon>Polyporales</taxon>
        <taxon>Sparassidaceae</taxon>
        <taxon>Sparassis</taxon>
    </lineage>
</organism>
<protein>
    <recommendedName>
        <fullName evidence="3">Putative gamma-glutamylcyclotransferase</fullName>
    </recommendedName>
</protein>
<dbReference type="AlphaFoldDB" id="A0A401H6V6"/>
<dbReference type="InterPro" id="IPR009288">
    <property type="entry name" value="AIG2-like_dom"/>
</dbReference>